<dbReference type="Pfam" id="PF01399">
    <property type="entry name" value="PCI"/>
    <property type="match status" value="1"/>
</dbReference>
<evidence type="ECO:0000256" key="2">
    <source>
        <dbReference type="ARBA" id="ARBA00004496"/>
    </source>
</evidence>
<dbReference type="FunFam" id="1.25.40.570:FF:000022">
    <property type="entry name" value="COP9 signalosome complex subunit 1"/>
    <property type="match status" value="1"/>
</dbReference>
<dbReference type="Pfam" id="PF10602">
    <property type="entry name" value="RPN7"/>
    <property type="match status" value="1"/>
</dbReference>
<dbReference type="OrthoDB" id="422427at2759"/>
<evidence type="ECO:0000256" key="9">
    <source>
        <dbReference type="SAM" id="Coils"/>
    </source>
</evidence>
<dbReference type="Gene3D" id="1.25.40.570">
    <property type="match status" value="1"/>
</dbReference>
<keyword evidence="6" id="KW-0736">Signalosome</keyword>
<feature type="non-terminal residue" evidence="12">
    <location>
        <position position="1"/>
    </location>
</feature>
<keyword evidence="5" id="KW-0963">Cytoplasm</keyword>
<name>A0A9W9HUT6_9EURO</name>
<comment type="subunit">
    <text evidence="4">Component of the COP9 signalosome (CSN) complex.</text>
</comment>
<proteinExistence type="inferred from homology"/>
<gene>
    <name evidence="12" type="ORF">N7492_009388</name>
</gene>
<sequence length="508" mass="56220">IPVKLLPLCAFSVQLSGPVRRQWCNAMDTTLPDAFGPAQTSSAARKASSTAAPEGDAVDGGSPRIKVEDTPKFDLESYIANYTGRTRFNRLYLIGTTSTLLSTDALKAAVIEAKSGKDVALYEKAVRALAEVAPNDPDASLHSAWVQEVQLSVRAQSERLEQELRGYKNNLIKESIRMGNEDLGNHYYNTGDLVGASKAYSRMRDYCTTPGHIASMLFKLINVCAERGDWLNVQSYVFRLRNAQVKPEDAPKNQPKLATALALSQMHARSYLEAANTFISTDPSLGDNYNEMITPNDVAVYGGLCALASMDRNELQERVLDNQAFRNFLELEPHIRRAIAFFCNSKFRPCLDILDAYRTDYLLDIHLQRHVTALYKRIRTKAIQQYLVPFSRVTLESMANVFAPEAVGGEAKPFSLNSPFVQEIVSLITERVLDARIDLEKKLLVSNQADLRTDVQSEALESLRSFNEEAHLRVLHAAVARAGLQLPALPGVERKGMGGSGKHRGSGL</sequence>
<dbReference type="Proteomes" id="UP001146351">
    <property type="component" value="Unassembled WGS sequence"/>
</dbReference>
<evidence type="ECO:0000256" key="8">
    <source>
        <dbReference type="ARBA" id="ARBA00067814"/>
    </source>
</evidence>
<evidence type="ECO:0000256" key="7">
    <source>
        <dbReference type="ARBA" id="ARBA00023242"/>
    </source>
</evidence>
<protein>
    <recommendedName>
        <fullName evidence="8">COP9 signalosome complex subunit 1</fullName>
    </recommendedName>
</protein>
<dbReference type="PROSITE" id="PS50250">
    <property type="entry name" value="PCI"/>
    <property type="match status" value="1"/>
</dbReference>
<evidence type="ECO:0000256" key="10">
    <source>
        <dbReference type="SAM" id="MobiDB-lite"/>
    </source>
</evidence>
<feature type="region of interest" description="Disordered" evidence="10">
    <location>
        <begin position="35"/>
        <end position="64"/>
    </location>
</feature>
<dbReference type="EMBL" id="JAPQKO010000006">
    <property type="protein sequence ID" value="KAJ5156585.1"/>
    <property type="molecule type" value="Genomic_DNA"/>
</dbReference>
<evidence type="ECO:0000313" key="13">
    <source>
        <dbReference type="Proteomes" id="UP001146351"/>
    </source>
</evidence>
<accession>A0A9W9HUT6</accession>
<evidence type="ECO:0000256" key="5">
    <source>
        <dbReference type="ARBA" id="ARBA00022490"/>
    </source>
</evidence>
<keyword evidence="13" id="KW-1185">Reference proteome</keyword>
<reference evidence="12" key="2">
    <citation type="journal article" date="2023" name="IMA Fungus">
        <title>Comparative genomic study of the Penicillium genus elucidates a diverse pangenome and 15 lateral gene transfer events.</title>
        <authorList>
            <person name="Petersen C."/>
            <person name="Sorensen T."/>
            <person name="Nielsen M.R."/>
            <person name="Sondergaard T.E."/>
            <person name="Sorensen J.L."/>
            <person name="Fitzpatrick D.A."/>
            <person name="Frisvad J.C."/>
            <person name="Nielsen K.L."/>
        </authorList>
    </citation>
    <scope>NUCLEOTIDE SEQUENCE</scope>
    <source>
        <strain evidence="12">IBT 21917</strain>
    </source>
</reference>
<evidence type="ECO:0000256" key="6">
    <source>
        <dbReference type="ARBA" id="ARBA00022790"/>
    </source>
</evidence>
<comment type="caution">
    <text evidence="12">The sequence shown here is derived from an EMBL/GenBank/DDBJ whole genome shotgun (WGS) entry which is preliminary data.</text>
</comment>
<evidence type="ECO:0000256" key="4">
    <source>
        <dbReference type="ARBA" id="ARBA00011098"/>
    </source>
</evidence>
<dbReference type="AlphaFoldDB" id="A0A9W9HUT6"/>
<evidence type="ECO:0000256" key="3">
    <source>
        <dbReference type="ARBA" id="ARBA00008793"/>
    </source>
</evidence>
<keyword evidence="7" id="KW-0539">Nucleus</keyword>
<dbReference type="InterPro" id="IPR000717">
    <property type="entry name" value="PCI_dom"/>
</dbReference>
<evidence type="ECO:0000259" key="11">
    <source>
        <dbReference type="PROSITE" id="PS50250"/>
    </source>
</evidence>
<reference evidence="12" key="1">
    <citation type="submission" date="2022-11" db="EMBL/GenBank/DDBJ databases">
        <authorList>
            <person name="Petersen C."/>
        </authorList>
    </citation>
    <scope>NUCLEOTIDE SEQUENCE</scope>
    <source>
        <strain evidence="12">IBT 21917</strain>
    </source>
</reference>
<feature type="domain" description="PCI" evidence="11">
    <location>
        <begin position="270"/>
        <end position="451"/>
    </location>
</feature>
<keyword evidence="9" id="KW-0175">Coiled coil</keyword>
<feature type="compositionally biased region" description="Low complexity" evidence="10">
    <location>
        <begin position="38"/>
        <end position="52"/>
    </location>
</feature>
<feature type="coiled-coil region" evidence="9">
    <location>
        <begin position="150"/>
        <end position="177"/>
    </location>
</feature>
<feature type="non-terminal residue" evidence="12">
    <location>
        <position position="508"/>
    </location>
</feature>
<dbReference type="GO" id="GO:0008180">
    <property type="term" value="C:COP9 signalosome"/>
    <property type="evidence" value="ECO:0007669"/>
    <property type="project" value="UniProtKB-KW"/>
</dbReference>
<organism evidence="12 13">
    <name type="scientific">Penicillium capsulatum</name>
    <dbReference type="NCBI Taxonomy" id="69766"/>
    <lineage>
        <taxon>Eukaryota</taxon>
        <taxon>Fungi</taxon>
        <taxon>Dikarya</taxon>
        <taxon>Ascomycota</taxon>
        <taxon>Pezizomycotina</taxon>
        <taxon>Eurotiomycetes</taxon>
        <taxon>Eurotiomycetidae</taxon>
        <taxon>Eurotiales</taxon>
        <taxon>Aspergillaceae</taxon>
        <taxon>Penicillium</taxon>
    </lineage>
</organism>
<dbReference type="PANTHER" id="PTHR14145:SF2">
    <property type="entry name" value="COP9 SIGNALOSOME COMPLEX SUBUNIT 1"/>
    <property type="match status" value="1"/>
</dbReference>
<dbReference type="InterPro" id="IPR019585">
    <property type="entry name" value="Rpn7/CSN1"/>
</dbReference>
<comment type="subcellular location">
    <subcellularLocation>
        <location evidence="2">Cytoplasm</location>
    </subcellularLocation>
    <subcellularLocation>
        <location evidence="1">Nucleus</location>
    </subcellularLocation>
</comment>
<evidence type="ECO:0000256" key="1">
    <source>
        <dbReference type="ARBA" id="ARBA00004123"/>
    </source>
</evidence>
<dbReference type="PANTHER" id="PTHR14145">
    <property type="entry name" value="26S PROTESOME SUBUNIT 6"/>
    <property type="match status" value="1"/>
</dbReference>
<comment type="similarity">
    <text evidence="3">Belongs to the CSN1 family.</text>
</comment>
<dbReference type="InterPro" id="IPR045135">
    <property type="entry name" value="Rpn7_N"/>
</dbReference>
<evidence type="ECO:0000313" key="12">
    <source>
        <dbReference type="EMBL" id="KAJ5156585.1"/>
    </source>
</evidence>
<dbReference type="GO" id="GO:0005737">
    <property type="term" value="C:cytoplasm"/>
    <property type="evidence" value="ECO:0007669"/>
    <property type="project" value="UniProtKB-SubCell"/>
</dbReference>